<dbReference type="SUPFAM" id="SSF46689">
    <property type="entry name" value="Homeodomain-like"/>
    <property type="match status" value="2"/>
</dbReference>
<accession>A0A9D2MI26</accession>
<dbReference type="AlphaFoldDB" id="A0A9D2MI26"/>
<evidence type="ECO:0000313" key="5">
    <source>
        <dbReference type="EMBL" id="HJB74424.1"/>
    </source>
</evidence>
<dbReference type="PANTHER" id="PTHR43280">
    <property type="entry name" value="ARAC-FAMILY TRANSCRIPTIONAL REGULATOR"/>
    <property type="match status" value="1"/>
</dbReference>
<dbReference type="EMBL" id="DWXN01000003">
    <property type="protein sequence ID" value="HJB74424.1"/>
    <property type="molecule type" value="Genomic_DNA"/>
</dbReference>
<dbReference type="InterPro" id="IPR009057">
    <property type="entry name" value="Homeodomain-like_sf"/>
</dbReference>
<dbReference type="Proteomes" id="UP000823877">
    <property type="component" value="Unassembled WGS sequence"/>
</dbReference>
<reference evidence="5" key="2">
    <citation type="submission" date="2021-04" db="EMBL/GenBank/DDBJ databases">
        <authorList>
            <person name="Gilroy R."/>
        </authorList>
    </citation>
    <scope>NUCLEOTIDE SEQUENCE</scope>
    <source>
        <strain evidence="5">CHK188-16595</strain>
    </source>
</reference>
<sequence length="251" mass="28069">MKYDELLSINFVSDQICGSAGKTENRSAHTPYRDEIRLFSCIEQGNVNRLIEEIKRHADGGIFVGTMSENSLMQRKYMAVSSITLATRYAIQGGLREEEAYLFSDRFIKTMDKLNSDAEVMGCLLKNIYELTQKVAESKKENRFSPHVRRCVAYIGKNLGRKLPVCEIAKELGLSADYLSHLFKKETGTALGAYILKQRLEAARTLLWEGASIPSVCKAVCFSSKSHFIAAFKKEYGVTPGAFSAAVKPKK</sequence>
<comment type="caution">
    <text evidence="5">The sequence shown here is derived from an EMBL/GenBank/DDBJ whole genome shotgun (WGS) entry which is preliminary data.</text>
</comment>
<proteinExistence type="predicted"/>
<evidence type="ECO:0000313" key="6">
    <source>
        <dbReference type="Proteomes" id="UP000823877"/>
    </source>
</evidence>
<dbReference type="GO" id="GO:0043565">
    <property type="term" value="F:sequence-specific DNA binding"/>
    <property type="evidence" value="ECO:0007669"/>
    <property type="project" value="InterPro"/>
</dbReference>
<evidence type="ECO:0000259" key="4">
    <source>
        <dbReference type="PROSITE" id="PS01124"/>
    </source>
</evidence>
<protein>
    <submittedName>
        <fullName evidence="5">Helix-turn-helix domain-containing protein</fullName>
    </submittedName>
</protein>
<dbReference type="InterPro" id="IPR018060">
    <property type="entry name" value="HTH_AraC"/>
</dbReference>
<dbReference type="Pfam" id="PF12833">
    <property type="entry name" value="HTH_18"/>
    <property type="match status" value="1"/>
</dbReference>
<feature type="domain" description="HTH araC/xylS-type" evidence="4">
    <location>
        <begin position="149"/>
        <end position="246"/>
    </location>
</feature>
<keyword evidence="3" id="KW-0804">Transcription</keyword>
<dbReference type="SMART" id="SM00342">
    <property type="entry name" value="HTH_ARAC"/>
    <property type="match status" value="1"/>
</dbReference>
<evidence type="ECO:0000256" key="3">
    <source>
        <dbReference type="ARBA" id="ARBA00023163"/>
    </source>
</evidence>
<dbReference type="PANTHER" id="PTHR43280:SF2">
    <property type="entry name" value="HTH-TYPE TRANSCRIPTIONAL REGULATOR EXSA"/>
    <property type="match status" value="1"/>
</dbReference>
<dbReference type="Gene3D" id="1.10.10.60">
    <property type="entry name" value="Homeodomain-like"/>
    <property type="match status" value="2"/>
</dbReference>
<reference evidence="5" key="1">
    <citation type="journal article" date="2021" name="PeerJ">
        <title>Extensive microbial diversity within the chicken gut microbiome revealed by metagenomics and culture.</title>
        <authorList>
            <person name="Gilroy R."/>
            <person name="Ravi A."/>
            <person name="Getino M."/>
            <person name="Pursley I."/>
            <person name="Horton D.L."/>
            <person name="Alikhan N.F."/>
            <person name="Baker D."/>
            <person name="Gharbi K."/>
            <person name="Hall N."/>
            <person name="Watson M."/>
            <person name="Adriaenssens E.M."/>
            <person name="Foster-Nyarko E."/>
            <person name="Jarju S."/>
            <person name="Secka A."/>
            <person name="Antonio M."/>
            <person name="Oren A."/>
            <person name="Chaudhuri R.R."/>
            <person name="La Ragione R."/>
            <person name="Hildebrand F."/>
            <person name="Pallen M.J."/>
        </authorList>
    </citation>
    <scope>NUCLEOTIDE SEQUENCE</scope>
    <source>
        <strain evidence="5">CHK188-16595</strain>
    </source>
</reference>
<organism evidence="5 6">
    <name type="scientific">Candidatus Eubacterium faecale</name>
    <dbReference type="NCBI Taxonomy" id="2838568"/>
    <lineage>
        <taxon>Bacteria</taxon>
        <taxon>Bacillati</taxon>
        <taxon>Bacillota</taxon>
        <taxon>Clostridia</taxon>
        <taxon>Eubacteriales</taxon>
        <taxon>Eubacteriaceae</taxon>
        <taxon>Eubacterium</taxon>
    </lineage>
</organism>
<dbReference type="GO" id="GO:0003700">
    <property type="term" value="F:DNA-binding transcription factor activity"/>
    <property type="evidence" value="ECO:0007669"/>
    <property type="project" value="InterPro"/>
</dbReference>
<keyword evidence="2" id="KW-0238">DNA-binding</keyword>
<dbReference type="PROSITE" id="PS01124">
    <property type="entry name" value="HTH_ARAC_FAMILY_2"/>
    <property type="match status" value="1"/>
</dbReference>
<name>A0A9D2MI26_9FIRM</name>
<gene>
    <name evidence="5" type="ORF">IAA37_01960</name>
</gene>
<evidence type="ECO:0000256" key="2">
    <source>
        <dbReference type="ARBA" id="ARBA00023125"/>
    </source>
</evidence>
<evidence type="ECO:0000256" key="1">
    <source>
        <dbReference type="ARBA" id="ARBA00023015"/>
    </source>
</evidence>
<keyword evidence="1" id="KW-0805">Transcription regulation</keyword>